<feature type="region of interest" description="Disordered" evidence="1">
    <location>
        <begin position="134"/>
        <end position="228"/>
    </location>
</feature>
<dbReference type="EMBL" id="JBIAXI010000009">
    <property type="protein sequence ID" value="MFF4774593.1"/>
    <property type="molecule type" value="Genomic_DNA"/>
</dbReference>
<reference evidence="2 3" key="1">
    <citation type="submission" date="2024-10" db="EMBL/GenBank/DDBJ databases">
        <title>The Natural Products Discovery Center: Release of the First 8490 Sequenced Strains for Exploring Actinobacteria Biosynthetic Diversity.</title>
        <authorList>
            <person name="Kalkreuter E."/>
            <person name="Kautsar S.A."/>
            <person name="Yang D."/>
            <person name="Bader C.D."/>
            <person name="Teijaro C.N."/>
            <person name="Fluegel L."/>
            <person name="Davis C.M."/>
            <person name="Simpson J.R."/>
            <person name="Lauterbach L."/>
            <person name="Steele A.D."/>
            <person name="Gui C."/>
            <person name="Meng S."/>
            <person name="Li G."/>
            <person name="Viehrig K."/>
            <person name="Ye F."/>
            <person name="Su P."/>
            <person name="Kiefer A.F."/>
            <person name="Nichols A."/>
            <person name="Cepeda A.J."/>
            <person name="Yan W."/>
            <person name="Fan B."/>
            <person name="Jiang Y."/>
            <person name="Adhikari A."/>
            <person name="Zheng C.-J."/>
            <person name="Schuster L."/>
            <person name="Cowan T.M."/>
            <person name="Smanski M.J."/>
            <person name="Chevrette M.G."/>
            <person name="De Carvalho L.P.S."/>
            <person name="Shen B."/>
        </authorList>
    </citation>
    <scope>NUCLEOTIDE SEQUENCE [LARGE SCALE GENOMIC DNA]</scope>
    <source>
        <strain evidence="2 3">NPDC001281</strain>
    </source>
</reference>
<evidence type="ECO:0000313" key="2">
    <source>
        <dbReference type="EMBL" id="MFF4774593.1"/>
    </source>
</evidence>
<keyword evidence="3" id="KW-1185">Reference proteome</keyword>
<organism evidence="2 3">
    <name type="scientific">Microtetraspora fusca</name>
    <dbReference type="NCBI Taxonomy" id="1997"/>
    <lineage>
        <taxon>Bacteria</taxon>
        <taxon>Bacillati</taxon>
        <taxon>Actinomycetota</taxon>
        <taxon>Actinomycetes</taxon>
        <taxon>Streptosporangiales</taxon>
        <taxon>Streptosporangiaceae</taxon>
        <taxon>Microtetraspora</taxon>
    </lineage>
</organism>
<evidence type="ECO:0000313" key="3">
    <source>
        <dbReference type="Proteomes" id="UP001602119"/>
    </source>
</evidence>
<protein>
    <submittedName>
        <fullName evidence="2">Uncharacterized protein</fullName>
    </submittedName>
</protein>
<comment type="caution">
    <text evidence="2">The sequence shown here is derived from an EMBL/GenBank/DDBJ whole genome shotgun (WGS) entry which is preliminary data.</text>
</comment>
<feature type="compositionally biased region" description="Basic and acidic residues" evidence="1">
    <location>
        <begin position="203"/>
        <end position="222"/>
    </location>
</feature>
<dbReference type="Proteomes" id="UP001602119">
    <property type="component" value="Unassembled WGS sequence"/>
</dbReference>
<dbReference type="RefSeq" id="WP_387342917.1">
    <property type="nucleotide sequence ID" value="NZ_JBIAXI010000009.1"/>
</dbReference>
<sequence>MSGTSRSVRARHAALATVTAGVSWFAGGQAVAAAGPCTGTTAGATTRAACEAVTANGPARGARLITINRLARAAGLPGLSSATGVLSIADPGGAAAGQGYPGLPGIPQAAAATSGLPNPLAVPVRLPELPDVPALPAIPARPDAAADGSTQPVTQPVPDAAQSVPDAAQSARKKPGKTAKRAERAKAVPATPPTKTQNAPKAPETRPGKKDGAVARIAKDLIDTTVLP</sequence>
<accession>A0ABW6V8G2</accession>
<proteinExistence type="predicted"/>
<name>A0ABW6V8G2_MICFU</name>
<gene>
    <name evidence="2" type="ORF">ACFY05_17210</name>
</gene>
<feature type="compositionally biased region" description="Low complexity" evidence="1">
    <location>
        <begin position="134"/>
        <end position="146"/>
    </location>
</feature>
<evidence type="ECO:0000256" key="1">
    <source>
        <dbReference type="SAM" id="MobiDB-lite"/>
    </source>
</evidence>